<dbReference type="PROSITE" id="PS50109">
    <property type="entry name" value="HIS_KIN"/>
    <property type="match status" value="1"/>
</dbReference>
<evidence type="ECO:0000256" key="4">
    <source>
        <dbReference type="PROSITE-ProRule" id="PRU00169"/>
    </source>
</evidence>
<organism evidence="7 8">
    <name type="scientific">Rhodopila globiformis</name>
    <name type="common">Rhodopseudomonas globiformis</name>
    <dbReference type="NCBI Taxonomy" id="1071"/>
    <lineage>
        <taxon>Bacteria</taxon>
        <taxon>Pseudomonadati</taxon>
        <taxon>Pseudomonadota</taxon>
        <taxon>Alphaproteobacteria</taxon>
        <taxon>Acetobacterales</taxon>
        <taxon>Acetobacteraceae</taxon>
        <taxon>Rhodopila</taxon>
    </lineage>
</organism>
<dbReference type="Pfam" id="PF02518">
    <property type="entry name" value="HATPase_c"/>
    <property type="match status" value="1"/>
</dbReference>
<reference evidence="7 8" key="1">
    <citation type="journal article" date="2018" name="Arch. Microbiol.">
        <title>New insights into the metabolic potential of the phototrophic purple bacterium Rhodopila globiformis DSM 161(T) from its draft genome sequence and evidence for a vanadium-dependent nitrogenase.</title>
        <authorList>
            <person name="Imhoff J.F."/>
            <person name="Rahn T."/>
            <person name="Kunzel S."/>
            <person name="Neulinger S.C."/>
        </authorList>
    </citation>
    <scope>NUCLEOTIDE SEQUENCE [LARGE SCALE GENOMIC DNA]</scope>
    <source>
        <strain evidence="7 8">DSM 161</strain>
    </source>
</reference>
<dbReference type="GO" id="GO:0000155">
    <property type="term" value="F:phosphorelay sensor kinase activity"/>
    <property type="evidence" value="ECO:0007669"/>
    <property type="project" value="InterPro"/>
</dbReference>
<dbReference type="SUPFAM" id="SSF55874">
    <property type="entry name" value="ATPase domain of HSP90 chaperone/DNA topoisomerase II/histidine kinase"/>
    <property type="match status" value="1"/>
</dbReference>
<comment type="caution">
    <text evidence="7">The sequence shown here is derived from an EMBL/GenBank/DDBJ whole genome shotgun (WGS) entry which is preliminary data.</text>
</comment>
<dbReference type="SMART" id="SM00388">
    <property type="entry name" value="HisKA"/>
    <property type="match status" value="1"/>
</dbReference>
<feature type="domain" description="Histidine kinase" evidence="5">
    <location>
        <begin position="55"/>
        <end position="275"/>
    </location>
</feature>
<sequence>MHRRISEAGQAITVLCRSPPALEAQLAAAQRDCARYKAAWLAAQRLETLGLLAGGMAHDFNNVLQAVLTVASLLRRHPADHDRVLRQAAMLERATERGMAITSRLLAHSRVQEAGIETVDPNILLPHVRDSLLAAMPDLAIAVDAIADLPSLKTDRAQLEMTLINLANNARDAMIGMSGRISLSARWTTEVPHQPDLACPHGFVCFAVQDAGTGMDAEMVARATEPFFTTKPAGKGTGLGLALAHRFARQSGGALAIDSRPGEGTTVRLYLPARQETCASAAGSGTCFAVPGPVVLLAGDEPVERDGLRTSLLARGFRVMDADCAEDGMQPDLLVADLSPDRQPAAVCAWRRRLPGLPVVALFDDGAPQPALDGAVIRLARPIAPPEVAAAAARLLAETGQYITSPPLGERVAPT</sequence>
<evidence type="ECO:0000259" key="6">
    <source>
        <dbReference type="PROSITE" id="PS50110"/>
    </source>
</evidence>
<dbReference type="InterPro" id="IPR011006">
    <property type="entry name" value="CheY-like_superfamily"/>
</dbReference>
<evidence type="ECO:0000256" key="2">
    <source>
        <dbReference type="ARBA" id="ARBA00012438"/>
    </source>
</evidence>
<dbReference type="PANTHER" id="PTHR43065">
    <property type="entry name" value="SENSOR HISTIDINE KINASE"/>
    <property type="match status" value="1"/>
</dbReference>
<dbReference type="SUPFAM" id="SSF52172">
    <property type="entry name" value="CheY-like"/>
    <property type="match status" value="1"/>
</dbReference>
<dbReference type="InterPro" id="IPR003594">
    <property type="entry name" value="HATPase_dom"/>
</dbReference>
<dbReference type="OrthoDB" id="9796100at2"/>
<dbReference type="InterPro" id="IPR036097">
    <property type="entry name" value="HisK_dim/P_sf"/>
</dbReference>
<dbReference type="InterPro" id="IPR001789">
    <property type="entry name" value="Sig_transdc_resp-reg_receiver"/>
</dbReference>
<dbReference type="PRINTS" id="PR00344">
    <property type="entry name" value="BCTRLSENSOR"/>
</dbReference>
<dbReference type="SUPFAM" id="SSF47384">
    <property type="entry name" value="Homodimeric domain of signal transducing histidine kinase"/>
    <property type="match status" value="1"/>
</dbReference>
<dbReference type="InterPro" id="IPR005467">
    <property type="entry name" value="His_kinase_dom"/>
</dbReference>
<dbReference type="PROSITE" id="PS50110">
    <property type="entry name" value="RESPONSE_REGULATORY"/>
    <property type="match status" value="1"/>
</dbReference>
<evidence type="ECO:0000256" key="3">
    <source>
        <dbReference type="ARBA" id="ARBA00022553"/>
    </source>
</evidence>
<name>A0A2S6MU63_RHOGL</name>
<keyword evidence="8" id="KW-1185">Reference proteome</keyword>
<dbReference type="RefSeq" id="WP_104523233.1">
    <property type="nucleotide sequence ID" value="NZ_NHRY01000276.1"/>
</dbReference>
<dbReference type="Gene3D" id="3.30.565.10">
    <property type="entry name" value="Histidine kinase-like ATPase, C-terminal domain"/>
    <property type="match status" value="1"/>
</dbReference>
<dbReference type="SMART" id="SM00387">
    <property type="entry name" value="HATPase_c"/>
    <property type="match status" value="1"/>
</dbReference>
<dbReference type="InterPro" id="IPR004358">
    <property type="entry name" value="Sig_transdc_His_kin-like_C"/>
</dbReference>
<gene>
    <name evidence="7" type="ORF">CCS01_31510</name>
</gene>
<feature type="domain" description="Response regulatory" evidence="6">
    <location>
        <begin position="294"/>
        <end position="396"/>
    </location>
</feature>
<keyword evidence="3 4" id="KW-0597">Phosphoprotein</keyword>
<proteinExistence type="predicted"/>
<dbReference type="InterPro" id="IPR003661">
    <property type="entry name" value="HisK_dim/P_dom"/>
</dbReference>
<evidence type="ECO:0000259" key="5">
    <source>
        <dbReference type="PROSITE" id="PS50109"/>
    </source>
</evidence>
<dbReference type="AlphaFoldDB" id="A0A2S6MU63"/>
<evidence type="ECO:0000256" key="1">
    <source>
        <dbReference type="ARBA" id="ARBA00000085"/>
    </source>
</evidence>
<comment type="catalytic activity">
    <reaction evidence="1">
        <text>ATP + protein L-histidine = ADP + protein N-phospho-L-histidine.</text>
        <dbReference type="EC" id="2.7.13.3"/>
    </reaction>
</comment>
<evidence type="ECO:0000313" key="7">
    <source>
        <dbReference type="EMBL" id="PPQ25898.1"/>
    </source>
</evidence>
<dbReference type="Proteomes" id="UP000239724">
    <property type="component" value="Unassembled WGS sequence"/>
</dbReference>
<feature type="modified residue" description="4-aspartylphosphate" evidence="4">
    <location>
        <position position="337"/>
    </location>
</feature>
<dbReference type="InterPro" id="IPR036890">
    <property type="entry name" value="HATPase_C_sf"/>
</dbReference>
<accession>A0A2S6MU63</accession>
<dbReference type="PANTHER" id="PTHR43065:SF49">
    <property type="entry name" value="HISTIDINE KINASE"/>
    <property type="match status" value="1"/>
</dbReference>
<dbReference type="EC" id="2.7.13.3" evidence="2"/>
<dbReference type="EMBL" id="NHRY01000276">
    <property type="protein sequence ID" value="PPQ25898.1"/>
    <property type="molecule type" value="Genomic_DNA"/>
</dbReference>
<protein>
    <recommendedName>
        <fullName evidence="2">histidine kinase</fullName>
        <ecNumber evidence="2">2.7.13.3</ecNumber>
    </recommendedName>
</protein>
<dbReference type="Gene3D" id="1.10.287.130">
    <property type="match status" value="1"/>
</dbReference>
<evidence type="ECO:0000313" key="8">
    <source>
        <dbReference type="Proteomes" id="UP000239724"/>
    </source>
</evidence>